<organism evidence="1 2">
    <name type="scientific">Chaenocephalus aceratus</name>
    <name type="common">Blackfin icefish</name>
    <name type="synonym">Chaenichthys aceratus</name>
    <dbReference type="NCBI Taxonomy" id="36190"/>
    <lineage>
        <taxon>Eukaryota</taxon>
        <taxon>Metazoa</taxon>
        <taxon>Chordata</taxon>
        <taxon>Craniata</taxon>
        <taxon>Vertebrata</taxon>
        <taxon>Euteleostomi</taxon>
        <taxon>Actinopterygii</taxon>
        <taxon>Neopterygii</taxon>
        <taxon>Teleostei</taxon>
        <taxon>Neoteleostei</taxon>
        <taxon>Acanthomorphata</taxon>
        <taxon>Eupercaria</taxon>
        <taxon>Perciformes</taxon>
        <taxon>Notothenioidei</taxon>
        <taxon>Channichthyidae</taxon>
        <taxon>Chaenocephalus</taxon>
    </lineage>
</organism>
<dbReference type="Proteomes" id="UP001057452">
    <property type="component" value="Chromosome 1"/>
</dbReference>
<evidence type="ECO:0000313" key="1">
    <source>
        <dbReference type="EMBL" id="KAI4832509.1"/>
    </source>
</evidence>
<comment type="caution">
    <text evidence="1">The sequence shown here is derived from an EMBL/GenBank/DDBJ whole genome shotgun (WGS) entry which is preliminary data.</text>
</comment>
<dbReference type="EMBL" id="CM043785">
    <property type="protein sequence ID" value="KAI4832509.1"/>
    <property type="molecule type" value="Genomic_DNA"/>
</dbReference>
<sequence>MGSRLKQNPEQTFYWFFQATCPVARDKDPGVLFQFPEDFSDEESSQTLPRFCFPYDIGQQRSKEGVSVQHFTFVLTDLEGCQRFGFCRLTNHTHTCLCMLSYLPWFEVFYKLLNNLADYLSKGQTNEMKALLAALYTQPLPLAAGSVTLQMVPYFIAPDPRSLPSIPENRNLTEMIVAVDVGNLLQLYASMLFERRILIFASKLSTLTSCVHALSAMLYPMYWQHIFIPVLPPHLLDYCCAPMPYLIGVHASLSERVRSRGLEEVVILNVDTNTLENPFDDLKRIPSDVMSGLKVCLKRQAVSPGCGVSRAFLKAQALLFGGYRDALQGEKEGEVWFSEELFVEHKSSSMRHFLENAIHLQSFKQFIEGRLDILNKGKEPDDLYEEEILKCETTAGRSNSYQQLVGNLKKGGGALILNMKSKANMRAKGLTKSGFKNLLLHKTQNEEVTLHRGGSVKHRRAQSDCLQNRLPITQHFGRSRPRRPVHKRRSPGDEEDVQDTGETWDGAGSGPVVELESELQKDEEDGEDPLLCDPEEMDLLGEIFDTLSSRSSNERGLLYATRSLDLFGPDSHDYIRKGCFPANPSQESLSLSISGSGSLHSWNVETMEEQSDLTEDSDSLCLDTSVPEEDRTESPLAVCDIGQQKGGQQEEVKVAINGNKEEEIDGGGNFKEVKLEEETKEMGQKKRVSLGEEQLIGIGDNLEDEGLKEERESEQRQSDEVADGQELEEVTNEMQKGEAKGEEGKEQEKDDLNKLNRHHPNAAEEQQELEDNQEPTSGLQSLTVDPKPPEGPVRSREEAGEKQEQDTSPEVVSAETRVQSQVKARIQERSEPERPCNTVWSRETTQTHPPCDSHISEKKNASKNGEDKPPLIKVSELKKRFEA</sequence>
<gene>
    <name evidence="1" type="ORF">KUCAC02_015473</name>
</gene>
<evidence type="ECO:0000313" key="2">
    <source>
        <dbReference type="Proteomes" id="UP001057452"/>
    </source>
</evidence>
<protein>
    <submittedName>
        <fullName evidence="1">Uncharacterized protein</fullName>
    </submittedName>
</protein>
<proteinExistence type="predicted"/>
<name>A0ACB9XZV9_CHAAC</name>
<reference evidence="1" key="1">
    <citation type="submission" date="2022-05" db="EMBL/GenBank/DDBJ databases">
        <title>Chromosome-level genome of Chaenocephalus aceratus.</title>
        <authorList>
            <person name="Park H."/>
        </authorList>
    </citation>
    <scope>NUCLEOTIDE SEQUENCE</scope>
    <source>
        <strain evidence="1">KU_202001</strain>
    </source>
</reference>
<keyword evidence="2" id="KW-1185">Reference proteome</keyword>
<accession>A0ACB9XZV9</accession>